<feature type="domain" description="Ig-like" evidence="13">
    <location>
        <begin position="113"/>
        <end position="220"/>
    </location>
</feature>
<evidence type="ECO:0000256" key="1">
    <source>
        <dbReference type="ARBA" id="ARBA00004251"/>
    </source>
</evidence>
<evidence type="ECO:0000256" key="12">
    <source>
        <dbReference type="SAM" id="SignalP"/>
    </source>
</evidence>
<comment type="subcellular location">
    <subcellularLocation>
        <location evidence="1">Cell membrane</location>
        <topology evidence="1">Single-pass type I membrane protein</topology>
    </subcellularLocation>
</comment>
<evidence type="ECO:0000256" key="9">
    <source>
        <dbReference type="ARBA" id="ARBA00023180"/>
    </source>
</evidence>
<evidence type="ECO:0000259" key="13">
    <source>
        <dbReference type="PROSITE" id="PS50835"/>
    </source>
</evidence>
<gene>
    <name evidence="15" type="primary">LOC105910437</name>
</gene>
<evidence type="ECO:0000256" key="6">
    <source>
        <dbReference type="ARBA" id="ARBA00023136"/>
    </source>
</evidence>
<keyword evidence="2" id="KW-1003">Cell membrane</keyword>
<evidence type="ECO:0000256" key="7">
    <source>
        <dbReference type="ARBA" id="ARBA00023157"/>
    </source>
</evidence>
<evidence type="ECO:0000256" key="4">
    <source>
        <dbReference type="ARBA" id="ARBA00022729"/>
    </source>
</evidence>
<dbReference type="SUPFAM" id="SSF48726">
    <property type="entry name" value="Immunoglobulin"/>
    <property type="match status" value="2"/>
</dbReference>
<keyword evidence="14" id="KW-1185">Reference proteome</keyword>
<dbReference type="GO" id="GO:0009897">
    <property type="term" value="C:external side of plasma membrane"/>
    <property type="evidence" value="ECO:0007669"/>
    <property type="project" value="TreeGrafter"/>
</dbReference>
<dbReference type="PANTHER" id="PTHR25466:SF3">
    <property type="entry name" value="PROGRAMMED CELL DEATH 1 LIGAND 1"/>
    <property type="match status" value="1"/>
</dbReference>
<keyword evidence="8" id="KW-0675">Receptor</keyword>
<dbReference type="RefSeq" id="XP_031416582.1">
    <property type="nucleotide sequence ID" value="XM_031560722.1"/>
</dbReference>
<evidence type="ECO:0000256" key="11">
    <source>
        <dbReference type="SAM" id="Phobius"/>
    </source>
</evidence>
<keyword evidence="6 11" id="KW-0472">Membrane</keyword>
<dbReference type="AlphaFoldDB" id="A0A6P8F0C2"/>
<dbReference type="InterPro" id="IPR013162">
    <property type="entry name" value="CD80_C2-set"/>
</dbReference>
<dbReference type="InterPro" id="IPR051713">
    <property type="entry name" value="T-cell_Activation_Regulation"/>
</dbReference>
<evidence type="ECO:0000256" key="10">
    <source>
        <dbReference type="ARBA" id="ARBA00023319"/>
    </source>
</evidence>
<dbReference type="Proteomes" id="UP000515152">
    <property type="component" value="Chromosome 23"/>
</dbReference>
<dbReference type="InterPro" id="IPR013783">
    <property type="entry name" value="Ig-like_fold"/>
</dbReference>
<dbReference type="GeneID" id="105910437"/>
<keyword evidence="3 11" id="KW-0812">Transmembrane</keyword>
<dbReference type="GO" id="GO:0031295">
    <property type="term" value="P:T cell costimulation"/>
    <property type="evidence" value="ECO:0007669"/>
    <property type="project" value="TreeGrafter"/>
</dbReference>
<sequence length="260" mass="29641">MLQLIFFCFLLPASEQTFSEVNNIDAELYENVTFIWKFPFKLEPNTTIFITPVNRESSSDVINLRGGVPEVFHPYEGRVQLLTQRFPDGVVALKMNSVRIPDAGIYQCVIKMPTQSPYRLLNIKLRAPWRDIKKSISVSGEERVLFCEAEGYPLAAVTWTDEHGHNLTVANPTTSRTSEQLWHIVSQLNVNISSSSSSSNYTCTFTDDRGASQSASFVFTDRKQSRHHYVLQPVLILALILALVMLVMMKKRLEMHDLWP</sequence>
<feature type="transmembrane region" description="Helical" evidence="11">
    <location>
        <begin position="229"/>
        <end position="249"/>
    </location>
</feature>
<keyword evidence="7" id="KW-1015">Disulfide bond</keyword>
<keyword evidence="10" id="KW-0393">Immunoglobulin domain</keyword>
<reference evidence="15" key="1">
    <citation type="submission" date="2025-08" db="UniProtKB">
        <authorList>
            <consortium name="RefSeq"/>
        </authorList>
    </citation>
    <scope>IDENTIFICATION</scope>
</reference>
<organism evidence="14 15">
    <name type="scientific">Clupea harengus</name>
    <name type="common">Atlantic herring</name>
    <dbReference type="NCBI Taxonomy" id="7950"/>
    <lineage>
        <taxon>Eukaryota</taxon>
        <taxon>Metazoa</taxon>
        <taxon>Chordata</taxon>
        <taxon>Craniata</taxon>
        <taxon>Vertebrata</taxon>
        <taxon>Euteleostomi</taxon>
        <taxon>Actinopterygii</taxon>
        <taxon>Neopterygii</taxon>
        <taxon>Teleostei</taxon>
        <taxon>Clupei</taxon>
        <taxon>Clupeiformes</taxon>
        <taxon>Clupeoidei</taxon>
        <taxon>Clupeidae</taxon>
        <taxon>Clupea</taxon>
    </lineage>
</organism>
<evidence type="ECO:0000256" key="3">
    <source>
        <dbReference type="ARBA" id="ARBA00022692"/>
    </source>
</evidence>
<dbReference type="KEGG" id="char:105910437"/>
<evidence type="ECO:0000256" key="5">
    <source>
        <dbReference type="ARBA" id="ARBA00022989"/>
    </source>
</evidence>
<evidence type="ECO:0000313" key="15">
    <source>
        <dbReference type="RefSeq" id="XP_031416582.1"/>
    </source>
</evidence>
<feature type="chain" id="PRO_5027604820" evidence="12">
    <location>
        <begin position="20"/>
        <end position="260"/>
    </location>
</feature>
<accession>A0A6P8F0C2</accession>
<dbReference type="Pfam" id="PF08205">
    <property type="entry name" value="C2-set_2"/>
    <property type="match status" value="1"/>
</dbReference>
<name>A0A6P8F0C2_CLUHA</name>
<protein>
    <submittedName>
        <fullName evidence="15">Programmed cell death 1 ligand 1-like</fullName>
    </submittedName>
</protein>
<evidence type="ECO:0000313" key="14">
    <source>
        <dbReference type="Proteomes" id="UP000515152"/>
    </source>
</evidence>
<evidence type="ECO:0000256" key="8">
    <source>
        <dbReference type="ARBA" id="ARBA00023170"/>
    </source>
</evidence>
<dbReference type="InterPro" id="IPR036179">
    <property type="entry name" value="Ig-like_dom_sf"/>
</dbReference>
<evidence type="ECO:0000256" key="2">
    <source>
        <dbReference type="ARBA" id="ARBA00022475"/>
    </source>
</evidence>
<dbReference type="GO" id="GO:0042130">
    <property type="term" value="P:negative regulation of T cell proliferation"/>
    <property type="evidence" value="ECO:0007669"/>
    <property type="project" value="TreeGrafter"/>
</dbReference>
<keyword evidence="9" id="KW-0325">Glycoprotein</keyword>
<keyword evidence="4 12" id="KW-0732">Signal</keyword>
<dbReference type="InterPro" id="IPR007110">
    <property type="entry name" value="Ig-like_dom"/>
</dbReference>
<dbReference type="GO" id="GO:0006955">
    <property type="term" value="P:immune response"/>
    <property type="evidence" value="ECO:0007669"/>
    <property type="project" value="TreeGrafter"/>
</dbReference>
<feature type="signal peptide" evidence="12">
    <location>
        <begin position="1"/>
        <end position="19"/>
    </location>
</feature>
<dbReference type="PROSITE" id="PS50835">
    <property type="entry name" value="IG_LIKE"/>
    <property type="match status" value="1"/>
</dbReference>
<dbReference type="Gene3D" id="2.60.40.10">
    <property type="entry name" value="Immunoglobulins"/>
    <property type="match status" value="2"/>
</dbReference>
<proteinExistence type="predicted"/>
<keyword evidence="5 11" id="KW-1133">Transmembrane helix</keyword>
<dbReference type="PANTHER" id="PTHR25466">
    <property type="entry name" value="T-LYMPHOCYTE ACTIVATION ANTIGEN"/>
    <property type="match status" value="1"/>
</dbReference>
<dbReference type="GO" id="GO:0071222">
    <property type="term" value="P:cellular response to lipopolysaccharide"/>
    <property type="evidence" value="ECO:0007669"/>
    <property type="project" value="TreeGrafter"/>
</dbReference>
<dbReference type="OrthoDB" id="8680608at2759"/>
<dbReference type="GO" id="GO:0007166">
    <property type="term" value="P:cell surface receptor signaling pathway"/>
    <property type="evidence" value="ECO:0007669"/>
    <property type="project" value="TreeGrafter"/>
</dbReference>
<dbReference type="GO" id="GO:0042102">
    <property type="term" value="P:positive regulation of T cell proliferation"/>
    <property type="evidence" value="ECO:0007669"/>
    <property type="project" value="TreeGrafter"/>
</dbReference>